<evidence type="ECO:0000259" key="5">
    <source>
        <dbReference type="Pfam" id="PF17101"/>
    </source>
</evidence>
<evidence type="ECO:0000256" key="3">
    <source>
        <dbReference type="ARBA" id="ARBA00023169"/>
    </source>
</evidence>
<comment type="similarity">
    <text evidence="1">Belongs to the stealth family.</text>
</comment>
<dbReference type="RefSeq" id="WP_005269223.1">
    <property type="nucleotide sequence ID" value="NZ_KB850193.1"/>
</dbReference>
<proteinExistence type="inferred from homology"/>
<evidence type="ECO:0000259" key="4">
    <source>
        <dbReference type="Pfam" id="PF11380"/>
    </source>
</evidence>
<dbReference type="PATRIC" id="fig|1217695.3.peg.69"/>
<feature type="domain" description="Stealth protein CR2 conserved region 2" evidence="4">
    <location>
        <begin position="43"/>
        <end position="154"/>
    </location>
</feature>
<dbReference type="InterPro" id="IPR047141">
    <property type="entry name" value="Stealth"/>
</dbReference>
<evidence type="ECO:0000256" key="1">
    <source>
        <dbReference type="ARBA" id="ARBA00007583"/>
    </source>
</evidence>
<dbReference type="HOGENOM" id="CLU_043224_1_0_6"/>
<evidence type="ECO:0008006" key="8">
    <source>
        <dbReference type="Google" id="ProtNLM"/>
    </source>
</evidence>
<dbReference type="Proteomes" id="UP000013009">
    <property type="component" value="Unassembled WGS sequence"/>
</dbReference>
<evidence type="ECO:0000313" key="7">
    <source>
        <dbReference type="Proteomes" id="UP000013009"/>
    </source>
</evidence>
<keyword evidence="7" id="KW-1185">Reference proteome</keyword>
<gene>
    <name evidence="6" type="ORF">F889_00075</name>
</gene>
<comment type="caution">
    <text evidence="6">The sequence shown here is derived from an EMBL/GenBank/DDBJ whole genome shotgun (WGS) entry which is preliminary data.</text>
</comment>
<protein>
    <recommendedName>
        <fullName evidence="8">Capsular polysaccharide biosynthesis protein</fullName>
    </recommendedName>
</protein>
<dbReference type="InterPro" id="IPR021520">
    <property type="entry name" value="Stealth_CR2"/>
</dbReference>
<dbReference type="GO" id="GO:0000271">
    <property type="term" value="P:polysaccharide biosynthetic process"/>
    <property type="evidence" value="ECO:0007669"/>
    <property type="project" value="UniProtKB-KW"/>
</dbReference>
<dbReference type="PANTHER" id="PTHR24045:SF0">
    <property type="entry name" value="N-ACETYLGLUCOSAMINE-1-PHOSPHOTRANSFERASE SUBUNITS ALPHA_BETA"/>
    <property type="match status" value="1"/>
</dbReference>
<dbReference type="Pfam" id="PF11380">
    <property type="entry name" value="Stealth_CR2"/>
    <property type="match status" value="1"/>
</dbReference>
<reference evidence="6 7" key="1">
    <citation type="submission" date="2013-02" db="EMBL/GenBank/DDBJ databases">
        <title>The Genome Sequence of Acinetobacter sp. NIPH 1859.</title>
        <authorList>
            <consortium name="The Broad Institute Genome Sequencing Platform"/>
            <consortium name="The Broad Institute Genome Sequencing Center for Infectious Disease"/>
            <person name="Cerqueira G."/>
            <person name="Feldgarden M."/>
            <person name="Courvalin P."/>
            <person name="Perichon B."/>
            <person name="Grillot-Courvalin C."/>
            <person name="Clermont D."/>
            <person name="Rocha E."/>
            <person name="Yoon E.-J."/>
            <person name="Nemec A."/>
            <person name="Walker B."/>
            <person name="Young S.K."/>
            <person name="Zeng Q."/>
            <person name="Gargeya S."/>
            <person name="Fitzgerald M."/>
            <person name="Haas B."/>
            <person name="Abouelleil A."/>
            <person name="Alvarado L."/>
            <person name="Arachchi H.M."/>
            <person name="Berlin A.M."/>
            <person name="Chapman S.B."/>
            <person name="Dewar J."/>
            <person name="Goldberg J."/>
            <person name="Griggs A."/>
            <person name="Gujja S."/>
            <person name="Hansen M."/>
            <person name="Howarth C."/>
            <person name="Imamovic A."/>
            <person name="Larimer J."/>
            <person name="McCowan C."/>
            <person name="Murphy C."/>
            <person name="Neiman D."/>
            <person name="Pearson M."/>
            <person name="Priest M."/>
            <person name="Roberts A."/>
            <person name="Saif S."/>
            <person name="Shea T."/>
            <person name="Sisk P."/>
            <person name="Sykes S."/>
            <person name="Wortman J."/>
            <person name="Nusbaum C."/>
            <person name="Birren B."/>
        </authorList>
    </citation>
    <scope>NUCLEOTIDE SEQUENCE [LARGE SCALE GENOMIC DNA]</scope>
    <source>
        <strain evidence="6 7">NIPH 1859</strain>
    </source>
</reference>
<dbReference type="OrthoDB" id="9776077at2"/>
<feature type="domain" description="Stealth protein CR1 conserved region 1" evidence="5">
    <location>
        <begin position="7"/>
        <end position="32"/>
    </location>
</feature>
<evidence type="ECO:0000313" key="6">
    <source>
        <dbReference type="EMBL" id="ENX36824.1"/>
    </source>
</evidence>
<organism evidence="6 7">
    <name type="scientific">Acinetobacter colistiniresistens</name>
    <dbReference type="NCBI Taxonomy" id="280145"/>
    <lineage>
        <taxon>Bacteria</taxon>
        <taxon>Pseudomonadati</taxon>
        <taxon>Pseudomonadota</taxon>
        <taxon>Gammaproteobacteria</taxon>
        <taxon>Moraxellales</taxon>
        <taxon>Moraxellaceae</taxon>
        <taxon>Acinetobacter</taxon>
    </lineage>
</organism>
<dbReference type="InterPro" id="IPR031358">
    <property type="entry name" value="Stealth_CR1"/>
</dbReference>
<evidence type="ECO:0000256" key="2">
    <source>
        <dbReference type="ARBA" id="ARBA00022679"/>
    </source>
</evidence>
<dbReference type="EMBL" id="APRZ01000002">
    <property type="protein sequence ID" value="ENX36824.1"/>
    <property type="molecule type" value="Genomic_DNA"/>
</dbReference>
<dbReference type="GO" id="GO:0016772">
    <property type="term" value="F:transferase activity, transferring phosphorus-containing groups"/>
    <property type="evidence" value="ECO:0007669"/>
    <property type="project" value="InterPro"/>
</dbReference>
<keyword evidence="2" id="KW-0808">Transferase</keyword>
<dbReference type="PANTHER" id="PTHR24045">
    <property type="match status" value="1"/>
</dbReference>
<dbReference type="Pfam" id="PF17101">
    <property type="entry name" value="Stealth_CR1"/>
    <property type="match status" value="1"/>
</dbReference>
<name>N9PTE9_9GAMM</name>
<dbReference type="AlphaFoldDB" id="N9PTE9"/>
<keyword evidence="3" id="KW-0270">Exopolysaccharide synthesis</keyword>
<sequence length="332" mass="38641">MMETVLPIDVVITWVDGQDSQLNQKRQKYLNTLIAKEAASQTRFASNNEIYFCIASILKYMPEVGTIYLITDQQKPLWLDEFVSQGLCSAGKIKIIDHMQLFKGYEEYLPTFNSLSIETMFWNIPELAEHFIYFNDDFFLNAPLSGSDCFEQDKVIIYGHWKSNGLIKAKYSVRKALSRWSGQELQPKFTVAQMLSAEMAGLNQYYELHHRPHFIKKKIVQEYFSQHQDTLKHQISFRFRHIEQFLPVGLANHLSIQKQQAVLKADVDVAYIKPKADVKKFIEELKNTAIQYGCVQSFDMMDDVDQAMIYQALVEKFENFLPDQIKDQMNAV</sequence>
<accession>N9PTE9</accession>